<gene>
    <name evidence="2" type="ORF">LEP1GSC050_1294</name>
</gene>
<organism evidence="2 3">
    <name type="scientific">Leptospira broomii serovar Hurstbridge str. 5399</name>
    <dbReference type="NCBI Taxonomy" id="1049789"/>
    <lineage>
        <taxon>Bacteria</taxon>
        <taxon>Pseudomonadati</taxon>
        <taxon>Spirochaetota</taxon>
        <taxon>Spirochaetia</taxon>
        <taxon>Leptospirales</taxon>
        <taxon>Leptospiraceae</taxon>
        <taxon>Leptospira</taxon>
    </lineage>
</organism>
<protein>
    <submittedName>
        <fullName evidence="2">Uncharacterized protein</fullName>
    </submittedName>
</protein>
<accession>T0EX72</accession>
<keyword evidence="3" id="KW-1185">Reference proteome</keyword>
<comment type="caution">
    <text evidence="2">The sequence shown here is derived from an EMBL/GenBank/DDBJ whole genome shotgun (WGS) entry which is preliminary data.</text>
</comment>
<dbReference type="EMBL" id="AHMO02000011">
    <property type="protein sequence ID" value="EQA43485.1"/>
    <property type="molecule type" value="Genomic_DNA"/>
</dbReference>
<reference evidence="2" key="1">
    <citation type="submission" date="2013-05" db="EMBL/GenBank/DDBJ databases">
        <authorList>
            <person name="Harkins D.M."/>
            <person name="Durkin A.S."/>
            <person name="Brinkac L.M."/>
            <person name="Haft D.H."/>
            <person name="Selengut J.D."/>
            <person name="Sanka R."/>
            <person name="DePew J."/>
            <person name="Purushe J."/>
            <person name="Hartskeerl R.A."/>
            <person name="Ahmed A."/>
            <person name="van der Linden H."/>
            <person name="Goris M.G.A."/>
            <person name="Vinetz J.M."/>
            <person name="Sutton G.G."/>
            <person name="Nierman W.C."/>
            <person name="Fouts D.E."/>
        </authorList>
    </citation>
    <scope>NUCLEOTIDE SEQUENCE [LARGE SCALE GENOMIC DNA]</scope>
    <source>
        <strain evidence="2">5399</strain>
    </source>
</reference>
<evidence type="ECO:0000313" key="3">
    <source>
        <dbReference type="Proteomes" id="UP000015454"/>
    </source>
</evidence>
<evidence type="ECO:0000313" key="2">
    <source>
        <dbReference type="EMBL" id="EQA43485.1"/>
    </source>
</evidence>
<name>T0EX72_9LEPT</name>
<feature type="region of interest" description="Disordered" evidence="1">
    <location>
        <begin position="43"/>
        <end position="74"/>
    </location>
</feature>
<evidence type="ECO:0000256" key="1">
    <source>
        <dbReference type="SAM" id="MobiDB-lite"/>
    </source>
</evidence>
<dbReference type="AlphaFoldDB" id="T0EX72"/>
<dbReference type="STRING" id="1049789.LEP1GSC050_1294"/>
<feature type="compositionally biased region" description="Basic and acidic residues" evidence="1">
    <location>
        <begin position="47"/>
        <end position="65"/>
    </location>
</feature>
<sequence length="143" mass="15481">MEFSPKKTVGFTLALGFAVQVTCASLTILFGVCPVGTVPASIESSSLEDRLPPCHKSTSTEEKSSSSDSSGTDCCQKGMTVSFETPNHRISPEKIKFHFVYLFSMPQIRLASQMISDQGQIHSLGIGFFSSTHSPSILQVFLI</sequence>
<dbReference type="Proteomes" id="UP000015454">
    <property type="component" value="Unassembled WGS sequence"/>
</dbReference>
<proteinExistence type="predicted"/>
<dbReference type="OrthoDB" id="330526at2"/>